<dbReference type="GO" id="GO:0005524">
    <property type="term" value="F:ATP binding"/>
    <property type="evidence" value="ECO:0007669"/>
    <property type="project" value="UniProtKB-UniRule"/>
</dbReference>
<evidence type="ECO:0000256" key="17">
    <source>
        <dbReference type="SAM" id="MobiDB-lite"/>
    </source>
</evidence>
<dbReference type="GO" id="GO:0010569">
    <property type="term" value="P:regulation of double-strand break repair via homologous recombination"/>
    <property type="evidence" value="ECO:0007669"/>
    <property type="project" value="UniProtKB-UniRule"/>
</dbReference>
<evidence type="ECO:0000256" key="16">
    <source>
        <dbReference type="PROSITE-ProRule" id="PRU00206"/>
    </source>
</evidence>
<feature type="disulfide bond" evidence="16">
    <location>
        <begin position="1425"/>
        <end position="1440"/>
    </location>
</feature>
<evidence type="ECO:0000313" key="20">
    <source>
        <dbReference type="EMBL" id="KAG8513271.1"/>
    </source>
</evidence>
<feature type="binding site" evidence="15">
    <location>
        <position position="226"/>
    </location>
    <ligand>
        <name>[4Fe-4S] cluster</name>
        <dbReference type="ChEBI" id="CHEBI:49883"/>
    </ligand>
</feature>
<dbReference type="GO" id="GO:0070182">
    <property type="term" value="F:DNA polymerase binding"/>
    <property type="evidence" value="ECO:0007669"/>
    <property type="project" value="TreeGrafter"/>
</dbReference>
<dbReference type="EMBL" id="JAGFMF010011769">
    <property type="protein sequence ID" value="KAG8513271.1"/>
    <property type="molecule type" value="Genomic_DNA"/>
</dbReference>
<dbReference type="Pfam" id="PF00020">
    <property type="entry name" value="TNFR_c6"/>
    <property type="match status" value="1"/>
</dbReference>
<dbReference type="GO" id="GO:0046872">
    <property type="term" value="F:metal ion binding"/>
    <property type="evidence" value="ECO:0007669"/>
    <property type="project" value="UniProtKB-UniRule"/>
</dbReference>
<dbReference type="InterPro" id="IPR045028">
    <property type="entry name" value="DinG/Rad3-like"/>
</dbReference>
<comment type="subunit">
    <text evidence="15">Interacts with TERF1. Interacts (via PIP-box) with PCNA; the interaction is direct and essential for suppressing telomere fragility. Interacts with MMS19; the interaction mediates the association of RTEL1 with the cytosolic iron-sulfur protein assembly (CIA) complex.</text>
</comment>
<dbReference type="InterPro" id="IPR013020">
    <property type="entry name" value="Rad3/Chl1-like"/>
</dbReference>
<keyword evidence="16" id="KW-1015">Disulfide bond</keyword>
<evidence type="ECO:0000256" key="9">
    <source>
        <dbReference type="ARBA" id="ARBA00023014"/>
    </source>
</evidence>
<dbReference type="SUPFAM" id="SSF57586">
    <property type="entry name" value="TNF receptor-like"/>
    <property type="match status" value="2"/>
</dbReference>
<dbReference type="PROSITE" id="PS50050">
    <property type="entry name" value="TNFR_NGFR_2"/>
    <property type="match status" value="1"/>
</dbReference>
<feature type="binding site" evidence="15">
    <location>
        <position position="244"/>
    </location>
    <ligand>
        <name>[4Fe-4S] cluster</name>
        <dbReference type="ChEBI" id="CHEBI:49883"/>
    </ligand>
</feature>
<dbReference type="InterPro" id="IPR010614">
    <property type="entry name" value="RAD3-like_helicase_DEAD"/>
</dbReference>
<feature type="domain" description="TNFR-Cys" evidence="18">
    <location>
        <begin position="1424"/>
        <end position="1465"/>
    </location>
</feature>
<dbReference type="Proteomes" id="UP000700334">
    <property type="component" value="Unassembled WGS sequence"/>
</dbReference>
<comment type="catalytic activity">
    <reaction evidence="14 15">
        <text>ATP + H2O = ADP + phosphate + H(+)</text>
        <dbReference type="Rhea" id="RHEA:13065"/>
        <dbReference type="ChEBI" id="CHEBI:15377"/>
        <dbReference type="ChEBI" id="CHEBI:15378"/>
        <dbReference type="ChEBI" id="CHEBI:30616"/>
        <dbReference type="ChEBI" id="CHEBI:43474"/>
        <dbReference type="ChEBI" id="CHEBI:456216"/>
    </reaction>
</comment>
<evidence type="ECO:0000256" key="12">
    <source>
        <dbReference type="ARBA" id="ARBA00023235"/>
    </source>
</evidence>
<dbReference type="GO" id="GO:0006310">
    <property type="term" value="P:DNA recombination"/>
    <property type="evidence" value="ECO:0007669"/>
    <property type="project" value="InterPro"/>
</dbReference>
<dbReference type="Pfam" id="PF13307">
    <property type="entry name" value="Helicase_C_2"/>
    <property type="match status" value="1"/>
</dbReference>
<evidence type="ECO:0000256" key="13">
    <source>
        <dbReference type="ARBA" id="ARBA00023242"/>
    </source>
</evidence>
<feature type="short sequence motif" description="Nuclear localization signal" evidence="15">
    <location>
        <begin position="232"/>
        <end position="248"/>
    </location>
</feature>
<evidence type="ECO:0000256" key="5">
    <source>
        <dbReference type="ARBA" id="ARBA00022801"/>
    </source>
</evidence>
<keyword evidence="9 15" id="KW-0411">Iron-sulfur</keyword>
<dbReference type="NCBIfam" id="TIGR00604">
    <property type="entry name" value="rad3"/>
    <property type="match status" value="1"/>
</dbReference>
<dbReference type="GO" id="GO:0006260">
    <property type="term" value="P:DNA replication"/>
    <property type="evidence" value="ECO:0007669"/>
    <property type="project" value="InterPro"/>
</dbReference>
<feature type="domain" description="Helicase ATP-binding" evidence="19">
    <location>
        <begin position="7"/>
        <end position="377"/>
    </location>
</feature>
<evidence type="ECO:0000256" key="14">
    <source>
        <dbReference type="ARBA" id="ARBA00049360"/>
    </source>
</evidence>
<sequence>MPQIALGGVTVDFPFQPYKCQEEYMRRVLECLQKKVNGVLESPTGTGKTLCLLCTTLAWRAHLRDAVSARKVAQRAGEESPLPHTASSWGHADGGAAGWPWPLGAVTGLPSAPTAGYTDIPKIIFASRTHAQLSQAVRELRSTAYRCVAGVSGAQGWPWEGAAGPVPVAVVLSTAGEKLGLALSLSSRPSGARQHARVWGGGAACPHPPALPRPRVCVLGSREQLCIHPEVKKQESSHVQIHLCRRKVASRSCHFYNNVEEKSLEQELTTPILDIEDLVRSGTRHKLCPYYLSRNLKQQADIIFMPYNYLLDAKSRRAHGIDLQGTVVIFDEAHNVERMCEEAMSFDLTPHDLASGLDVVGQVLEEQTEAMAQGALPLEFGADSPDSGLTLQLEDLAKLKAILLRLEAAIDAIELPGDGGVTKPGRPGLRRALPASCSRAAPGAGAGCQPAATLAHSYIFELFAEAQVTFQTKACLLDSLDQVIQHLAGRAGPLANTAGLQKLVDIMQVVFSADPAEDAGPGLSQRYKVHVHPDTGHRRAAWSATAARKTGKVLSYWCFSPGLSMQQLLRQGVRSLILTSGTLAPLSSYELEMQIPFPVSLENPHVIDPRQSWVGIVPQGPDGAQLSSAFDRRFSDACLSSLGKALGNIARVVPHGLLVFFPSYPVMEKSLQFWQAHDFARKLDALKPLFVEPRGKGSFSEVMDAYYARVAAPGSSGAALLAVCRGKASEGLDFADNNGRGVVITGLPYPPRMDPRVVLKMQFLDEMKSRVGGQGLSGQDWYRQQASRAVNQAIGRVIRHRHDYGAIFLCDHRFAHPDAQAQLPSWVRPHVQVYSSFGHVVRDVARFFRTAQELVPAPCPRATGPSLREGGDPGAMAAAPRPLPTRKARSLDLHVPSLQRGCTGPPASGDAEGSLCVEYAREPARVPRRPAGLLAALDLSEQQVGAPQHEAPPPQEEEVGAVREEARGGAARRQEEDQAGRRPAWTQYRRGPWHVQGSPCRELAVPAAGAQCHEGPPSDDPRAAVPGQRDADGLCLQGAPPGGTQEDRAKLYMAAVRQALSQASFDAFARALQGYKASDDFEALVARLGPLFAEDPEKHNLLRGFHQFVRPHHKQRFEETCRRLTSWGSRPEPSWPSGLGAQQAGPGQAEVGAGPTLTVSQGPAQQLDPREHLNQGRPHLIRPPLTGAPKAKKQGQAAARAYLADARRALGSTACSRLLAALRAYKRDDDYEQVLGVVAELTTARPEDAPLLQSKWGPSGRGQGPPLLRGTGCRARTVLFQCPSCHFQCCRGCWRRHLQVGGGRLGSRRGRGQVGGGRRAQRACPQARRRCPACLAATRKQSLTQVFWPEPSDMPLKQAPLAPPQVLPVLLLLPALFARPAAAAAPTYPWRDAETREWLRCDQCPPGTFVQRPCRRDSPTECGPCPPRHYTQFWNYLGRCRYCNVFCAEHEEEARACGATHNRVCRCRAGFFAHAGFCLEHAPCPPGAGVAVPGTGSQNTQCRPCPPGTFSARSSRSEACRPHRNCSALGLALNVPSSSSHDARCTNCSRFLPGGPGSEECERALVDFLAFQDIPRRRLLRLQQALAGAGGSAPAPPLAPAREGLAALHLELRGQLWRLREAGDGVLLARLLRALSAARLGGLERSVRARFLPAR</sequence>
<comment type="function">
    <text evidence="15">A probable ATP-dependent DNA helicase implicated in telomere-length regulation, DNA repair and the maintenance of genomic stability. Acts as an anti-recombinase to counteract toxic recombination and limit crossover during meiosis. Regulates meiotic recombination and crossover homeostasis by physically dissociating strand invasion events and thereby promotes noncrossover repair by meiotic synthesis dependent strand annealing (SDSA) as well as disassembly of D loop recombination intermediates. Also disassembles T loops and prevents telomere fragility by counteracting telomeric G4-DNA structures, which together ensure the dynamics and stability of the telomere.</text>
</comment>
<dbReference type="PANTHER" id="PTHR11472">
    <property type="entry name" value="DNA REPAIR DEAD HELICASE RAD3/XP-D SUBFAMILY MEMBER"/>
    <property type="match status" value="1"/>
</dbReference>
<dbReference type="Pfam" id="PF23109">
    <property type="entry name" value="ARCH_RTEL1"/>
    <property type="match status" value="2"/>
</dbReference>
<comment type="caution">
    <text evidence="20">The sequence shown here is derived from an EMBL/GenBank/DDBJ whole genome shotgun (WGS) entry which is preliminary data.</text>
</comment>
<evidence type="ECO:0000256" key="4">
    <source>
        <dbReference type="ARBA" id="ARBA00022763"/>
    </source>
</evidence>
<evidence type="ECO:0000256" key="1">
    <source>
        <dbReference type="ARBA" id="ARBA00022485"/>
    </source>
</evidence>
<reference evidence="20" key="1">
    <citation type="journal article" date="2021" name="Evol. Appl.">
        <title>The genome of the Pyrenean desman and the effects of bottlenecks and inbreeding on the genomic landscape of an endangered species.</title>
        <authorList>
            <person name="Escoda L."/>
            <person name="Castresana J."/>
        </authorList>
    </citation>
    <scope>NUCLEOTIDE SEQUENCE</scope>
    <source>
        <strain evidence="20">IBE-C5619</strain>
    </source>
</reference>
<feature type="region of interest" description="Disordered" evidence="17">
    <location>
        <begin position="1126"/>
        <end position="1155"/>
    </location>
</feature>
<proteinExistence type="inferred from homology"/>
<evidence type="ECO:0000256" key="3">
    <source>
        <dbReference type="ARBA" id="ARBA00022741"/>
    </source>
</evidence>
<feature type="compositionally biased region" description="Basic and acidic residues" evidence="17">
    <location>
        <begin position="960"/>
        <end position="980"/>
    </location>
</feature>
<dbReference type="SMART" id="SM00491">
    <property type="entry name" value="HELICc2"/>
    <property type="match status" value="1"/>
</dbReference>
<dbReference type="InterPro" id="IPR034023">
    <property type="entry name" value="TNFRSF6B_N"/>
</dbReference>
<accession>A0A8J6A5P3</accession>
<dbReference type="InterPro" id="IPR049909">
    <property type="entry name" value="Rtel1_HHD"/>
</dbReference>
<dbReference type="FunFam" id="3.40.50.300:FF:000431">
    <property type="entry name" value="Regulator of telomere elongation helicase 1"/>
    <property type="match status" value="1"/>
</dbReference>
<evidence type="ECO:0000256" key="11">
    <source>
        <dbReference type="ARBA" id="ARBA00023204"/>
    </source>
</evidence>
<feature type="binding site" evidence="15">
    <location>
        <position position="288"/>
    </location>
    <ligand>
        <name>[4Fe-4S] cluster</name>
        <dbReference type="ChEBI" id="CHEBI:49883"/>
    </ligand>
</feature>
<dbReference type="InterPro" id="IPR006555">
    <property type="entry name" value="ATP-dep_Helicase_C"/>
</dbReference>
<keyword evidence="7 15" id="KW-0067">ATP-binding</keyword>
<comment type="similarity">
    <text evidence="15">Belongs to the helicase family. RAD3/XPD subfamily.</text>
</comment>
<keyword evidence="6 15" id="KW-0347">Helicase</keyword>
<dbReference type="InterPro" id="IPR001368">
    <property type="entry name" value="TNFR/NGFR_Cys_rich_reg"/>
</dbReference>
<dbReference type="PROSITE" id="PS51193">
    <property type="entry name" value="HELICASE_ATP_BIND_2"/>
    <property type="match status" value="1"/>
</dbReference>
<organism evidence="20 21">
    <name type="scientific">Galemys pyrenaicus</name>
    <name type="common">Iberian desman</name>
    <name type="synonym">Pyrenean desman</name>
    <dbReference type="NCBI Taxonomy" id="202257"/>
    <lineage>
        <taxon>Eukaryota</taxon>
        <taxon>Metazoa</taxon>
        <taxon>Chordata</taxon>
        <taxon>Craniata</taxon>
        <taxon>Vertebrata</taxon>
        <taxon>Euteleostomi</taxon>
        <taxon>Mammalia</taxon>
        <taxon>Eutheria</taxon>
        <taxon>Laurasiatheria</taxon>
        <taxon>Eulipotyphla</taxon>
        <taxon>Talpidae</taxon>
        <taxon>Galemys</taxon>
    </lineage>
</organism>
<keyword evidence="5 15" id="KW-0378">Hydrolase</keyword>
<dbReference type="Gene3D" id="3.40.50.300">
    <property type="entry name" value="P-loop containing nucleotide triphosphate hydrolases"/>
    <property type="match status" value="2"/>
</dbReference>
<gene>
    <name evidence="15" type="primary">RTEL1</name>
    <name evidence="20" type="ORF">J0S82_018598</name>
</gene>
<name>A0A8J6A5P3_GALPY</name>
<keyword evidence="2 15" id="KW-0479">Metal-binding</keyword>
<keyword evidence="4 15" id="KW-0227">DNA damage</keyword>
<dbReference type="Pfam" id="PF23116">
    <property type="entry name" value="HHD_RTEL1"/>
    <property type="match status" value="2"/>
</dbReference>
<dbReference type="SMART" id="SM00208">
    <property type="entry name" value="TNFR"/>
    <property type="match status" value="4"/>
</dbReference>
<dbReference type="CDD" id="cd13932">
    <property type="entry name" value="HN_RTEL1"/>
    <property type="match status" value="1"/>
</dbReference>
<evidence type="ECO:0000256" key="10">
    <source>
        <dbReference type="ARBA" id="ARBA00023125"/>
    </source>
</evidence>
<dbReference type="GO" id="GO:0003678">
    <property type="term" value="F:DNA helicase activity"/>
    <property type="evidence" value="ECO:0007669"/>
    <property type="project" value="UniProtKB-UniRule"/>
</dbReference>
<keyword evidence="1 15" id="KW-0004">4Fe-4S</keyword>
<dbReference type="GO" id="GO:0051539">
    <property type="term" value="F:4 iron, 4 sulfur cluster binding"/>
    <property type="evidence" value="ECO:0007669"/>
    <property type="project" value="UniProtKB-UniRule"/>
</dbReference>
<dbReference type="FunFam" id="3.40.50.300:FF:000691">
    <property type="entry name" value="Regulator of telomere elongation helicase 1"/>
    <property type="match status" value="1"/>
</dbReference>
<comment type="subcellular location">
    <subcellularLocation>
        <location evidence="15">Nucleus</location>
    </subcellularLocation>
    <text evidence="15">Colocalizes with PCNA within the replication foci in S-phase cells.</text>
</comment>
<keyword evidence="8 15" id="KW-0408">Iron</keyword>
<feature type="region of interest" description="Disordered" evidence="17">
    <location>
        <begin position="943"/>
        <end position="993"/>
    </location>
</feature>
<keyword evidence="21" id="KW-1185">Reference proteome</keyword>
<evidence type="ECO:0000256" key="7">
    <source>
        <dbReference type="ARBA" id="ARBA00022840"/>
    </source>
</evidence>
<keyword evidence="12 15" id="KW-0413">Isomerase</keyword>
<keyword evidence="13 15" id="KW-0539">Nucleus</keyword>
<feature type="binding site" evidence="15">
    <location>
        <position position="253"/>
    </location>
    <ligand>
        <name>[4Fe-4S] cluster</name>
        <dbReference type="ChEBI" id="CHEBI:49883"/>
    </ligand>
</feature>
<evidence type="ECO:0000259" key="19">
    <source>
        <dbReference type="PROSITE" id="PS51193"/>
    </source>
</evidence>
<evidence type="ECO:0000259" key="18">
    <source>
        <dbReference type="PROSITE" id="PS50050"/>
    </source>
</evidence>
<dbReference type="GO" id="GO:0016818">
    <property type="term" value="F:hydrolase activity, acting on acid anhydrides, in phosphorus-containing anhydrides"/>
    <property type="evidence" value="ECO:0007669"/>
    <property type="project" value="InterPro"/>
</dbReference>
<dbReference type="CDD" id="cd10575">
    <property type="entry name" value="TNFRSF6B"/>
    <property type="match status" value="1"/>
</dbReference>
<dbReference type="OrthoDB" id="19182at2759"/>
<dbReference type="Pfam" id="PF06733">
    <property type="entry name" value="DEAD_2"/>
    <property type="match status" value="1"/>
</dbReference>
<dbReference type="FunFam" id="1.20.1160.20:FF:000006">
    <property type="entry name" value="Regulator of telomere elongation helicase 1"/>
    <property type="match status" value="1"/>
</dbReference>
<dbReference type="InterPro" id="IPR027417">
    <property type="entry name" value="P-loop_NTPase"/>
</dbReference>
<dbReference type="HAMAP" id="MF_03065">
    <property type="entry name" value="RTEL1"/>
    <property type="match status" value="1"/>
</dbReference>
<feature type="repeat" description="TNFR-Cys" evidence="16">
    <location>
        <begin position="1424"/>
        <end position="1465"/>
    </location>
</feature>
<feature type="compositionally biased region" description="Low complexity" evidence="17">
    <location>
        <begin position="1136"/>
        <end position="1155"/>
    </location>
</feature>
<dbReference type="SUPFAM" id="SSF52540">
    <property type="entry name" value="P-loop containing nucleoside triphosphate hydrolases"/>
    <property type="match status" value="1"/>
</dbReference>
<dbReference type="InterPro" id="IPR006554">
    <property type="entry name" value="Helicase-like_DEXD_c2"/>
</dbReference>
<dbReference type="GO" id="GO:0090657">
    <property type="term" value="P:telomeric loop disassembly"/>
    <property type="evidence" value="ECO:0007669"/>
    <property type="project" value="TreeGrafter"/>
</dbReference>
<dbReference type="SMART" id="SM00488">
    <property type="entry name" value="DEXDc2"/>
    <property type="match status" value="1"/>
</dbReference>
<evidence type="ECO:0000256" key="6">
    <source>
        <dbReference type="ARBA" id="ARBA00022806"/>
    </source>
</evidence>
<feature type="region of interest" description="Disordered" evidence="17">
    <location>
        <begin position="1008"/>
        <end position="1031"/>
    </location>
</feature>
<dbReference type="GO" id="GO:0005634">
    <property type="term" value="C:nucleus"/>
    <property type="evidence" value="ECO:0007669"/>
    <property type="project" value="UniProtKB-SubCell"/>
</dbReference>
<dbReference type="EC" id="5.6.2.-" evidence="15"/>
<dbReference type="Gene3D" id="1.20.1160.20">
    <property type="match status" value="1"/>
</dbReference>
<evidence type="ECO:0000313" key="21">
    <source>
        <dbReference type="Proteomes" id="UP000700334"/>
    </source>
</evidence>
<keyword evidence="11 15" id="KW-0234">DNA repair</keyword>
<dbReference type="Gene3D" id="2.10.50.10">
    <property type="entry name" value="Tumor Necrosis Factor Receptor, subunit A, domain 2"/>
    <property type="match status" value="2"/>
</dbReference>
<dbReference type="GO" id="GO:0045910">
    <property type="term" value="P:negative regulation of DNA recombination"/>
    <property type="evidence" value="ECO:0007669"/>
    <property type="project" value="TreeGrafter"/>
</dbReference>
<dbReference type="GO" id="GO:1904430">
    <property type="term" value="P:negative regulation of t-circle formation"/>
    <property type="evidence" value="ECO:0007669"/>
    <property type="project" value="TreeGrafter"/>
</dbReference>
<dbReference type="InterPro" id="IPR030845">
    <property type="entry name" value="RTEL1"/>
</dbReference>
<dbReference type="PANTHER" id="PTHR11472:SF34">
    <property type="entry name" value="REGULATOR OF TELOMERE ELONGATION HELICASE 1"/>
    <property type="match status" value="1"/>
</dbReference>
<dbReference type="GO" id="GO:0006281">
    <property type="term" value="P:DNA repair"/>
    <property type="evidence" value="ECO:0007669"/>
    <property type="project" value="UniProtKB-UniRule"/>
</dbReference>
<evidence type="ECO:0000256" key="15">
    <source>
        <dbReference type="HAMAP-Rule" id="MF_03065"/>
    </source>
</evidence>
<dbReference type="CDD" id="cd18788">
    <property type="entry name" value="SF2_C_XPD"/>
    <property type="match status" value="1"/>
</dbReference>
<dbReference type="InterPro" id="IPR014013">
    <property type="entry name" value="Helic_SF1/SF2_ATP-bd_DinG/Rad3"/>
</dbReference>
<dbReference type="InterPro" id="IPR057498">
    <property type="entry name" value="Rtel1_ARCH"/>
</dbReference>
<evidence type="ECO:0000256" key="2">
    <source>
        <dbReference type="ARBA" id="ARBA00022723"/>
    </source>
</evidence>
<dbReference type="GO" id="GO:0003677">
    <property type="term" value="F:DNA binding"/>
    <property type="evidence" value="ECO:0007669"/>
    <property type="project" value="UniProtKB-UniRule"/>
</dbReference>
<keyword evidence="3 15" id="KW-0547">Nucleotide-binding</keyword>
<evidence type="ECO:0000256" key="8">
    <source>
        <dbReference type="ARBA" id="ARBA00023004"/>
    </source>
</evidence>
<comment type="caution">
    <text evidence="15 16">Lacks conserved residue(s) required for the propagation of feature annotation.</text>
</comment>
<protein>
    <recommendedName>
        <fullName evidence="15">Regulator of telomere elongation helicase 1</fullName>
        <ecNumber evidence="15">5.6.2.-</ecNumber>
    </recommendedName>
</protein>
<feature type="disulfide bond" evidence="16">
    <location>
        <begin position="1447"/>
        <end position="1465"/>
    </location>
</feature>
<keyword evidence="10 15" id="KW-0238">DNA-binding</keyword>